<keyword evidence="6" id="KW-0808">Transferase</keyword>
<dbReference type="Gene3D" id="3.30.450.20">
    <property type="entry name" value="PAS domain"/>
    <property type="match status" value="1"/>
</dbReference>
<feature type="domain" description="PAS" evidence="17">
    <location>
        <begin position="134"/>
        <end position="180"/>
    </location>
</feature>
<dbReference type="Pfam" id="PF02518">
    <property type="entry name" value="HATPase_c"/>
    <property type="match status" value="1"/>
</dbReference>
<dbReference type="CDD" id="cd00075">
    <property type="entry name" value="HATPase"/>
    <property type="match status" value="1"/>
</dbReference>
<dbReference type="InterPro" id="IPR013656">
    <property type="entry name" value="PAS_4"/>
</dbReference>
<dbReference type="Pfam" id="PF00072">
    <property type="entry name" value="Response_reg"/>
    <property type="match status" value="1"/>
</dbReference>
<evidence type="ECO:0000256" key="5">
    <source>
        <dbReference type="ARBA" id="ARBA00022553"/>
    </source>
</evidence>
<dbReference type="InterPro" id="IPR035965">
    <property type="entry name" value="PAS-like_dom_sf"/>
</dbReference>
<dbReference type="PROSITE" id="PS50112">
    <property type="entry name" value="PAS"/>
    <property type="match status" value="1"/>
</dbReference>
<keyword evidence="8 18" id="KW-0418">Kinase</keyword>
<comment type="catalytic activity">
    <reaction evidence="1">
        <text>ATP + protein L-histidine = ADP + protein N-phospho-L-histidine.</text>
        <dbReference type="EC" id="2.7.13.3"/>
    </reaction>
</comment>
<sequence length="484" mass="52975">MSIQITRRILVVDDEERVRLAVQRVLTEAGYEVYLAADGAEGLAMVEKHGPDLVLVDLMMPVMDGMEFLDQARRRYPDLTSVVITGFATLEKAVEAMKQGADDFLAKPFKPQDLRMVVERAFRRADTLQNISIEKSRTRALVAAMRNGVLVVDAGGEIALVNPVLAKLLGKSQEELQGRSCGEALPWPAVCQCLEQALQPIPRELTSDDCRGQVSLGQGDDATYFQVTCAPFYDARRRPMGAVAVFDDITAWRRLDQYKSEFVSTVAHEIVSPLSAVLGQLQNLNKGLLGPLEEPQKELLGRARERLESIAKLSRDLLDLSKIEAGGMGQVSRVQLAPLFQEAVDQLMGRAQAKSQSLELEIDDNLPEVMGVGEELLRVATNLVSNAVKYTPQGGRIRVRAAGGDGEAVLSVQDNGLGIPPEEQEAIFQRFHRVKNADTRQIPGTGLGLAIVKRVVESHDGRLELTSEPGKGSTFTLYLPAAPQ</sequence>
<dbReference type="InterPro" id="IPR003661">
    <property type="entry name" value="HisK_dim/P_dom"/>
</dbReference>
<keyword evidence="13" id="KW-0804">Transcription</keyword>
<dbReference type="InterPro" id="IPR011006">
    <property type="entry name" value="CheY-like_superfamily"/>
</dbReference>
<dbReference type="PRINTS" id="PR00344">
    <property type="entry name" value="BCTRLSENSOR"/>
</dbReference>
<evidence type="ECO:0000256" key="9">
    <source>
        <dbReference type="ARBA" id="ARBA00022840"/>
    </source>
</evidence>
<evidence type="ECO:0000256" key="10">
    <source>
        <dbReference type="ARBA" id="ARBA00023012"/>
    </source>
</evidence>
<comment type="subcellular location">
    <subcellularLocation>
        <location evidence="2">Cell membrane</location>
    </subcellularLocation>
</comment>
<dbReference type="AlphaFoldDB" id="A0AAU9F1N6"/>
<dbReference type="PANTHER" id="PTHR43547">
    <property type="entry name" value="TWO-COMPONENT HISTIDINE KINASE"/>
    <property type="match status" value="1"/>
</dbReference>
<dbReference type="NCBIfam" id="TIGR00229">
    <property type="entry name" value="sensory_box"/>
    <property type="match status" value="1"/>
</dbReference>
<dbReference type="GO" id="GO:0005886">
    <property type="term" value="C:plasma membrane"/>
    <property type="evidence" value="ECO:0007669"/>
    <property type="project" value="UniProtKB-SubCell"/>
</dbReference>
<dbReference type="KEGG" id="dmp:FAK_11930"/>
<keyword evidence="19" id="KW-1185">Reference proteome</keyword>
<evidence type="ECO:0000313" key="18">
    <source>
        <dbReference type="EMBL" id="BEQ14127.1"/>
    </source>
</evidence>
<keyword evidence="4" id="KW-1003">Cell membrane</keyword>
<dbReference type="Pfam" id="PF08448">
    <property type="entry name" value="PAS_4"/>
    <property type="match status" value="1"/>
</dbReference>
<dbReference type="CDD" id="cd00130">
    <property type="entry name" value="PAS"/>
    <property type="match status" value="1"/>
</dbReference>
<dbReference type="SUPFAM" id="SSF52172">
    <property type="entry name" value="CheY-like"/>
    <property type="match status" value="1"/>
</dbReference>
<reference evidence="19" key="1">
    <citation type="journal article" date="2023" name="Arch. Microbiol.">
        <title>Desulfoferula mesophilus gen. nov. sp. nov., a mesophilic sulfate-reducing bacterium isolated from a brackish lake sediment.</title>
        <authorList>
            <person name="Watanabe T."/>
            <person name="Yabe T."/>
            <person name="Tsuji J.M."/>
            <person name="Fukui M."/>
        </authorList>
    </citation>
    <scope>NUCLEOTIDE SEQUENCE [LARGE SCALE GENOMIC DNA]</scope>
    <source>
        <strain evidence="19">12FAK</strain>
    </source>
</reference>
<evidence type="ECO:0000256" key="2">
    <source>
        <dbReference type="ARBA" id="ARBA00004236"/>
    </source>
</evidence>
<keyword evidence="9" id="KW-0067">ATP-binding</keyword>
<evidence type="ECO:0000256" key="8">
    <source>
        <dbReference type="ARBA" id="ARBA00022777"/>
    </source>
</evidence>
<keyword evidence="5 14" id="KW-0597">Phosphoprotein</keyword>
<dbReference type="PROSITE" id="PS50109">
    <property type="entry name" value="HIS_KIN"/>
    <property type="match status" value="1"/>
</dbReference>
<evidence type="ECO:0000256" key="7">
    <source>
        <dbReference type="ARBA" id="ARBA00022741"/>
    </source>
</evidence>
<accession>A0AAU9F1N6</accession>
<dbReference type="SUPFAM" id="SSF55785">
    <property type="entry name" value="PYP-like sensor domain (PAS domain)"/>
    <property type="match status" value="1"/>
</dbReference>
<dbReference type="SMART" id="SM00091">
    <property type="entry name" value="PAS"/>
    <property type="match status" value="1"/>
</dbReference>
<proteinExistence type="predicted"/>
<dbReference type="Gene3D" id="1.10.287.130">
    <property type="match status" value="1"/>
</dbReference>
<gene>
    <name evidence="18" type="ORF">FAK_11930</name>
</gene>
<evidence type="ECO:0000256" key="1">
    <source>
        <dbReference type="ARBA" id="ARBA00000085"/>
    </source>
</evidence>
<dbReference type="PROSITE" id="PS50110">
    <property type="entry name" value="RESPONSE_REGULATORY"/>
    <property type="match status" value="1"/>
</dbReference>
<dbReference type="SMART" id="SM00448">
    <property type="entry name" value="REC"/>
    <property type="match status" value="1"/>
</dbReference>
<dbReference type="RefSeq" id="WP_338605854.1">
    <property type="nucleotide sequence ID" value="NZ_AP028679.1"/>
</dbReference>
<dbReference type="GO" id="GO:0000155">
    <property type="term" value="F:phosphorelay sensor kinase activity"/>
    <property type="evidence" value="ECO:0007669"/>
    <property type="project" value="InterPro"/>
</dbReference>
<evidence type="ECO:0000256" key="12">
    <source>
        <dbReference type="ARBA" id="ARBA00023136"/>
    </source>
</evidence>
<dbReference type="Gene3D" id="3.40.50.2300">
    <property type="match status" value="1"/>
</dbReference>
<keyword evidence="10" id="KW-0902">Two-component regulatory system</keyword>
<evidence type="ECO:0000256" key="6">
    <source>
        <dbReference type="ARBA" id="ARBA00022679"/>
    </source>
</evidence>
<dbReference type="FunFam" id="3.30.565.10:FF:000023">
    <property type="entry name" value="PAS domain-containing sensor histidine kinase"/>
    <property type="match status" value="1"/>
</dbReference>
<dbReference type="EC" id="2.7.13.3" evidence="3"/>
<evidence type="ECO:0000256" key="13">
    <source>
        <dbReference type="ARBA" id="ARBA00023163"/>
    </source>
</evidence>
<dbReference type="InterPro" id="IPR001789">
    <property type="entry name" value="Sig_transdc_resp-reg_receiver"/>
</dbReference>
<dbReference type="PANTHER" id="PTHR43547:SF2">
    <property type="entry name" value="HYBRID SIGNAL TRANSDUCTION HISTIDINE KINASE C"/>
    <property type="match status" value="1"/>
</dbReference>
<dbReference type="FunFam" id="3.40.50.2300:FF:000018">
    <property type="entry name" value="DNA-binding transcriptional regulator NtrC"/>
    <property type="match status" value="1"/>
</dbReference>
<dbReference type="InterPro" id="IPR004358">
    <property type="entry name" value="Sig_transdc_His_kin-like_C"/>
</dbReference>
<dbReference type="InterPro" id="IPR036890">
    <property type="entry name" value="HATPase_C_sf"/>
</dbReference>
<feature type="modified residue" description="4-aspartylphosphate" evidence="14">
    <location>
        <position position="57"/>
    </location>
</feature>
<dbReference type="InterPro" id="IPR036097">
    <property type="entry name" value="HisK_dim/P_sf"/>
</dbReference>
<dbReference type="SMART" id="SM00388">
    <property type="entry name" value="HisKA"/>
    <property type="match status" value="1"/>
</dbReference>
<keyword evidence="11" id="KW-0805">Transcription regulation</keyword>
<dbReference type="GO" id="GO:0005524">
    <property type="term" value="F:ATP binding"/>
    <property type="evidence" value="ECO:0007669"/>
    <property type="project" value="UniProtKB-KW"/>
</dbReference>
<dbReference type="EMBL" id="AP028679">
    <property type="protein sequence ID" value="BEQ14127.1"/>
    <property type="molecule type" value="Genomic_DNA"/>
</dbReference>
<dbReference type="Pfam" id="PF00512">
    <property type="entry name" value="HisKA"/>
    <property type="match status" value="1"/>
</dbReference>
<protein>
    <recommendedName>
        <fullName evidence="3">histidine kinase</fullName>
        <ecNumber evidence="3">2.7.13.3</ecNumber>
    </recommendedName>
</protein>
<evidence type="ECO:0000259" key="17">
    <source>
        <dbReference type="PROSITE" id="PS50112"/>
    </source>
</evidence>
<evidence type="ECO:0000259" key="16">
    <source>
        <dbReference type="PROSITE" id="PS50110"/>
    </source>
</evidence>
<evidence type="ECO:0000313" key="19">
    <source>
        <dbReference type="Proteomes" id="UP001366166"/>
    </source>
</evidence>
<dbReference type="InterPro" id="IPR003594">
    <property type="entry name" value="HATPase_dom"/>
</dbReference>
<name>A0AAU9F1N6_9BACT</name>
<dbReference type="CDD" id="cd00082">
    <property type="entry name" value="HisKA"/>
    <property type="match status" value="1"/>
</dbReference>
<evidence type="ECO:0000256" key="11">
    <source>
        <dbReference type="ARBA" id="ARBA00023015"/>
    </source>
</evidence>
<keyword evidence="12" id="KW-0472">Membrane</keyword>
<evidence type="ECO:0000256" key="14">
    <source>
        <dbReference type="PROSITE-ProRule" id="PRU00169"/>
    </source>
</evidence>
<dbReference type="Proteomes" id="UP001366166">
    <property type="component" value="Chromosome"/>
</dbReference>
<keyword evidence="7" id="KW-0547">Nucleotide-binding</keyword>
<feature type="domain" description="Histidine kinase" evidence="15">
    <location>
        <begin position="265"/>
        <end position="483"/>
    </location>
</feature>
<dbReference type="SUPFAM" id="SSF55874">
    <property type="entry name" value="ATPase domain of HSP90 chaperone/DNA topoisomerase II/histidine kinase"/>
    <property type="match status" value="1"/>
</dbReference>
<dbReference type="SMART" id="SM00387">
    <property type="entry name" value="HATPase_c"/>
    <property type="match status" value="1"/>
</dbReference>
<organism evidence="18 19">
    <name type="scientific">Desulfoferula mesophila</name>
    <dbReference type="NCBI Taxonomy" id="3058419"/>
    <lineage>
        <taxon>Bacteria</taxon>
        <taxon>Pseudomonadati</taxon>
        <taxon>Thermodesulfobacteriota</taxon>
        <taxon>Desulfarculia</taxon>
        <taxon>Desulfarculales</taxon>
        <taxon>Desulfarculaceae</taxon>
        <taxon>Desulfoferula</taxon>
    </lineage>
</organism>
<evidence type="ECO:0000256" key="3">
    <source>
        <dbReference type="ARBA" id="ARBA00012438"/>
    </source>
</evidence>
<dbReference type="InterPro" id="IPR005467">
    <property type="entry name" value="His_kinase_dom"/>
</dbReference>
<dbReference type="Gene3D" id="3.30.565.10">
    <property type="entry name" value="Histidine kinase-like ATPase, C-terminal domain"/>
    <property type="match status" value="1"/>
</dbReference>
<evidence type="ECO:0000259" key="15">
    <source>
        <dbReference type="PROSITE" id="PS50109"/>
    </source>
</evidence>
<dbReference type="InterPro" id="IPR000014">
    <property type="entry name" value="PAS"/>
</dbReference>
<feature type="domain" description="Response regulatory" evidence="16">
    <location>
        <begin position="8"/>
        <end position="122"/>
    </location>
</feature>
<dbReference type="SUPFAM" id="SSF47384">
    <property type="entry name" value="Homodimeric domain of signal transducing histidine kinase"/>
    <property type="match status" value="1"/>
</dbReference>
<evidence type="ECO:0000256" key="4">
    <source>
        <dbReference type="ARBA" id="ARBA00022475"/>
    </source>
</evidence>